<dbReference type="SUPFAM" id="SSF53623">
    <property type="entry name" value="MurD-like peptide ligases, catalytic domain"/>
    <property type="match status" value="1"/>
</dbReference>
<keyword evidence="9 13" id="KW-0067">ATP-binding</keyword>
<keyword evidence="8 13" id="KW-0547">Nucleotide-binding</keyword>
<dbReference type="InterPro" id="IPR013815">
    <property type="entry name" value="ATP_grasp_subdomain_1"/>
</dbReference>
<dbReference type="InterPro" id="IPR036615">
    <property type="entry name" value="Mur_ligase_C_dom_sf"/>
</dbReference>
<dbReference type="PANTHER" id="PTHR23135">
    <property type="entry name" value="MUR LIGASE FAMILY MEMBER"/>
    <property type="match status" value="1"/>
</dbReference>
<sequence length="907" mass="98022">MAVTEVGVYRGPHYYSHTPMVRIQLDLGRMEEFPTNRIPGFTEALLEALPGVGRHACSLKVRGGFEKRLREGTWLGHVAEHIALELQTLAGSRAVRGKTRSVKNRPGVYNVMFAYNEERVGLAAGRIALELVNSLLPPELEGISGLDRIHDFDGAFDLEGRLDTLKRLVRRTALGPTTRSLVEEAERRGIPVMRLDEKSLIQLGQGRFQQRIRASITGRTAQVATDIASDKNLTKRLLDESGIPVPRGVVVRNVEDAVRAARRLRFPLVTKPLDGNHGRGVTIGIESEEQLRFGFAEAQAQAKGRDVIVEQFFAGNDHRILVVDGKMIAVAERIPAQVTGDGVSTIRQLVAEVNRDPRRGDGHENVMTRIRIDALVEEYIGRSGMTPDSIPEAEQVVQLRATANLSTGGTAVDRTNEIHPDNAEIARRAALVVGLDVAGVDFVCPDISRSVRETGGGVIEVNAAPGLRMHIDPSEGAPRDVAKPIIEMLFPRGSRSRVPIIAITGTNGKSTVGRMVKHIIRYTGCTVGLTSTTGVYINDILTHEGDATGPRSARMILRDPTVEVAVLETARGGLLREGLAFSQADIGIATNVTADHLGLKGIATVEDLASVKQVVVESVRRSGHSILNADDPLTVRMARRAGGRIIWFSLCGGAELPPLVREHVDEGGMAVVREPGPDGGTIVVYEDSRREVVMKAGDIPATLHGMAEFNVANALAAIAAAYAHGVPILTIRSAMTNFRSTFEQNPGRLNVHDAHGFRVIVDYAHNAAGLNALGKVVRGLSDRYKRTIGSVSMAGDRRDEDLMEMGRIAAGIFDVLIFREDPSTRGRPRGEVMHYLQQGALEAGRSPDHIHLIAGEAASTAAALAMGRPGDLIVVTPTDVHAAWRQVNDFTPVAVRAATRAPLVPAE</sequence>
<dbReference type="GO" id="GO:0071161">
    <property type="term" value="F:cyanophycin synthetase activity (L-arginine-adding)"/>
    <property type="evidence" value="ECO:0007669"/>
    <property type="project" value="UniProtKB-EC"/>
</dbReference>
<dbReference type="EC" id="6.3.2.29" evidence="5"/>
<dbReference type="Gene3D" id="3.40.1190.10">
    <property type="entry name" value="Mur-like, catalytic domain"/>
    <property type="match status" value="1"/>
</dbReference>
<dbReference type="Pfam" id="PF18921">
    <property type="entry name" value="Cyanophycin_syn"/>
    <property type="match status" value="1"/>
</dbReference>
<evidence type="ECO:0000256" key="11">
    <source>
        <dbReference type="ARBA" id="ARBA00048094"/>
    </source>
</evidence>
<dbReference type="Gene3D" id="3.30.470.20">
    <property type="entry name" value="ATP-grasp fold, B domain"/>
    <property type="match status" value="1"/>
</dbReference>
<evidence type="ECO:0000256" key="7">
    <source>
        <dbReference type="ARBA" id="ARBA00022598"/>
    </source>
</evidence>
<dbReference type="NCBIfam" id="NF010623">
    <property type="entry name" value="PRK14016.1"/>
    <property type="match status" value="1"/>
</dbReference>
<dbReference type="InterPro" id="IPR004101">
    <property type="entry name" value="Mur_ligase_C"/>
</dbReference>
<dbReference type="InterPro" id="IPR011761">
    <property type="entry name" value="ATP-grasp"/>
</dbReference>
<dbReference type="Pfam" id="PF08245">
    <property type="entry name" value="Mur_ligase_M"/>
    <property type="match status" value="1"/>
</dbReference>
<evidence type="ECO:0000256" key="6">
    <source>
        <dbReference type="ARBA" id="ARBA00022036"/>
    </source>
</evidence>
<reference evidence="15 16" key="1">
    <citation type="submission" date="2019-03" db="EMBL/GenBank/DDBJ databases">
        <title>Genome sequence of Sphingomonas sp. 17J27-24.</title>
        <authorList>
            <person name="Kim M."/>
            <person name="Maeng S."/>
            <person name="Sathiyaraj S."/>
        </authorList>
    </citation>
    <scope>NUCLEOTIDE SEQUENCE [LARGE SCALE GENOMIC DNA]</scope>
    <source>
        <strain evidence="15 16">17J27-24</strain>
    </source>
</reference>
<dbReference type="GO" id="GO:0004326">
    <property type="term" value="F:tetrahydrofolylpolyglutamate synthase activity"/>
    <property type="evidence" value="ECO:0007669"/>
    <property type="project" value="InterPro"/>
</dbReference>
<dbReference type="AlphaFoldDB" id="A0A4Y8ZUJ9"/>
<dbReference type="NCBIfam" id="TIGR02068">
    <property type="entry name" value="cya_phycin_syn"/>
    <property type="match status" value="1"/>
</dbReference>
<evidence type="ECO:0000313" key="16">
    <source>
        <dbReference type="Proteomes" id="UP000298213"/>
    </source>
</evidence>
<dbReference type="Pfam" id="PF02875">
    <property type="entry name" value="Mur_ligase_C"/>
    <property type="match status" value="1"/>
</dbReference>
<proteinExistence type="inferred from homology"/>
<evidence type="ECO:0000256" key="4">
    <source>
        <dbReference type="ARBA" id="ARBA00012968"/>
    </source>
</evidence>
<evidence type="ECO:0000256" key="12">
    <source>
        <dbReference type="ARBA" id="ARBA00048425"/>
    </source>
</evidence>
<dbReference type="PROSITE" id="PS50975">
    <property type="entry name" value="ATP_GRASP"/>
    <property type="match status" value="1"/>
</dbReference>
<comment type="catalytic activity">
    <reaction evidence="12">
        <text>[L-4-(L-arginin-2-N-yl)aspartate](n) + L-aspartate + ATP = [L-4-(L-arginin-2-N-yl)aspartate](n)-L-aspartate + ADP + phosphate + H(+)</text>
        <dbReference type="Rhea" id="RHEA:13277"/>
        <dbReference type="Rhea" id="RHEA-COMP:13728"/>
        <dbReference type="Rhea" id="RHEA-COMP:13733"/>
        <dbReference type="ChEBI" id="CHEBI:15378"/>
        <dbReference type="ChEBI" id="CHEBI:29991"/>
        <dbReference type="ChEBI" id="CHEBI:30616"/>
        <dbReference type="ChEBI" id="CHEBI:43474"/>
        <dbReference type="ChEBI" id="CHEBI:137986"/>
        <dbReference type="ChEBI" id="CHEBI:137990"/>
        <dbReference type="ChEBI" id="CHEBI:456216"/>
        <dbReference type="EC" id="6.3.2.29"/>
    </reaction>
</comment>
<comment type="catalytic activity">
    <reaction evidence="11">
        <text>[L-4-(L-arginin-2-N-yl)aspartate](n)-L-aspartate + L-arginine + ATP = [L-4-(L-arginin-2-N-yl)aspartate](n+1) + ADP + phosphate + H(+)</text>
        <dbReference type="Rhea" id="RHEA:23888"/>
        <dbReference type="Rhea" id="RHEA-COMP:13732"/>
        <dbReference type="Rhea" id="RHEA-COMP:13733"/>
        <dbReference type="ChEBI" id="CHEBI:15378"/>
        <dbReference type="ChEBI" id="CHEBI:30616"/>
        <dbReference type="ChEBI" id="CHEBI:32682"/>
        <dbReference type="ChEBI" id="CHEBI:43474"/>
        <dbReference type="ChEBI" id="CHEBI:137986"/>
        <dbReference type="ChEBI" id="CHEBI:137990"/>
        <dbReference type="ChEBI" id="CHEBI:456216"/>
        <dbReference type="EC" id="6.3.2.30"/>
    </reaction>
</comment>
<dbReference type="SUPFAM" id="SSF53244">
    <property type="entry name" value="MurD-like peptide ligases, peptide-binding domain"/>
    <property type="match status" value="1"/>
</dbReference>
<comment type="subunit">
    <text evidence="3">Homodimer.</text>
</comment>
<evidence type="ECO:0000256" key="9">
    <source>
        <dbReference type="ARBA" id="ARBA00022840"/>
    </source>
</evidence>
<comment type="caution">
    <text evidence="15">The sequence shown here is derived from an EMBL/GenBank/DDBJ whole genome shotgun (WGS) entry which is preliminary data.</text>
</comment>
<protein>
    <recommendedName>
        <fullName evidence="6">Cyanophycin synthetase</fullName>
        <ecNumber evidence="5">6.3.2.29</ecNumber>
        <ecNumber evidence="4">6.3.2.30</ecNumber>
    </recommendedName>
    <alternativeName>
        <fullName evidence="10">Cyanophycin synthase</fullName>
    </alternativeName>
</protein>
<dbReference type="InterPro" id="IPR018109">
    <property type="entry name" value="Folylpolyglutamate_synth_CS"/>
</dbReference>
<evidence type="ECO:0000256" key="8">
    <source>
        <dbReference type="ARBA" id="ARBA00022741"/>
    </source>
</evidence>
<dbReference type="GO" id="GO:0005524">
    <property type="term" value="F:ATP binding"/>
    <property type="evidence" value="ECO:0007669"/>
    <property type="project" value="UniProtKB-UniRule"/>
</dbReference>
<evidence type="ECO:0000256" key="2">
    <source>
        <dbReference type="ARBA" id="ARBA00009060"/>
    </source>
</evidence>
<evidence type="ECO:0000313" key="15">
    <source>
        <dbReference type="EMBL" id="TFI59713.1"/>
    </source>
</evidence>
<dbReference type="InterPro" id="IPR044019">
    <property type="entry name" value="Cyanophycin_syn_N"/>
</dbReference>
<dbReference type="EMBL" id="SPDV01000004">
    <property type="protein sequence ID" value="TFI59713.1"/>
    <property type="molecule type" value="Genomic_DNA"/>
</dbReference>
<dbReference type="Gene3D" id="3.90.190.20">
    <property type="entry name" value="Mur ligase, C-terminal domain"/>
    <property type="match status" value="1"/>
</dbReference>
<dbReference type="GO" id="GO:0071160">
    <property type="term" value="F:cyanophycin synthetase activity (L-aspartate-adding)"/>
    <property type="evidence" value="ECO:0007669"/>
    <property type="project" value="UniProtKB-EC"/>
</dbReference>
<dbReference type="InterPro" id="IPR013221">
    <property type="entry name" value="Mur_ligase_cen"/>
</dbReference>
<keyword evidence="16" id="KW-1185">Reference proteome</keyword>
<dbReference type="EC" id="6.3.2.30" evidence="4"/>
<comment type="function">
    <text evidence="1">Catalyzes the ATP-dependent polymerization of arginine and aspartate to multi-L-arginyl-poly-L-aspartic acid (cyanophycin; a water-insoluble reserve polymer).</text>
</comment>
<name>A0A4Y8ZUJ9_9SPHN</name>
<evidence type="ECO:0000256" key="13">
    <source>
        <dbReference type="PROSITE-ProRule" id="PRU00409"/>
    </source>
</evidence>
<evidence type="ECO:0000256" key="10">
    <source>
        <dbReference type="ARBA" id="ARBA00031353"/>
    </source>
</evidence>
<feature type="domain" description="ATP-grasp" evidence="14">
    <location>
        <begin position="235"/>
        <end position="490"/>
    </location>
</feature>
<evidence type="ECO:0000256" key="1">
    <source>
        <dbReference type="ARBA" id="ARBA00003184"/>
    </source>
</evidence>
<evidence type="ECO:0000256" key="5">
    <source>
        <dbReference type="ARBA" id="ARBA00013005"/>
    </source>
</evidence>
<dbReference type="GO" id="GO:0046872">
    <property type="term" value="F:metal ion binding"/>
    <property type="evidence" value="ECO:0007669"/>
    <property type="project" value="InterPro"/>
</dbReference>
<keyword evidence="7 15" id="KW-0436">Ligase</keyword>
<dbReference type="SUPFAM" id="SSF56059">
    <property type="entry name" value="Glutathione synthetase ATP-binding domain-like"/>
    <property type="match status" value="1"/>
</dbReference>
<gene>
    <name evidence="15" type="primary">cphA</name>
    <name evidence="15" type="ORF">E2493_03315</name>
</gene>
<evidence type="ECO:0000256" key="3">
    <source>
        <dbReference type="ARBA" id="ARBA00011738"/>
    </source>
</evidence>
<dbReference type="Pfam" id="PF08443">
    <property type="entry name" value="RimK"/>
    <property type="match status" value="1"/>
</dbReference>
<dbReference type="PROSITE" id="PS01011">
    <property type="entry name" value="FOLYLPOLYGLU_SYNT_1"/>
    <property type="match status" value="1"/>
</dbReference>
<comment type="similarity">
    <text evidence="2">In the C-terminal section; belongs to the MurCDEF family.</text>
</comment>
<dbReference type="InterPro" id="IPR036565">
    <property type="entry name" value="Mur-like_cat_sf"/>
</dbReference>
<evidence type="ECO:0000259" key="14">
    <source>
        <dbReference type="PROSITE" id="PS50975"/>
    </source>
</evidence>
<dbReference type="OrthoDB" id="9803907at2"/>
<accession>A0A4Y8ZUJ9</accession>
<dbReference type="InterPro" id="IPR011810">
    <property type="entry name" value="Cya_phycin_syn"/>
</dbReference>
<organism evidence="15 16">
    <name type="scientific">Sphingomonas parva</name>
    <dbReference type="NCBI Taxonomy" id="2555898"/>
    <lineage>
        <taxon>Bacteria</taxon>
        <taxon>Pseudomonadati</taxon>
        <taxon>Pseudomonadota</taxon>
        <taxon>Alphaproteobacteria</taxon>
        <taxon>Sphingomonadales</taxon>
        <taxon>Sphingomonadaceae</taxon>
        <taxon>Sphingomonas</taxon>
    </lineage>
</organism>
<dbReference type="PANTHER" id="PTHR23135:SF18">
    <property type="entry name" value="CYANOPHYCIN SYNTHETASE"/>
    <property type="match status" value="1"/>
</dbReference>
<dbReference type="Proteomes" id="UP000298213">
    <property type="component" value="Unassembled WGS sequence"/>
</dbReference>
<dbReference type="InterPro" id="IPR013651">
    <property type="entry name" value="ATP-grasp_RimK-type"/>
</dbReference>
<dbReference type="Gene3D" id="3.30.1490.20">
    <property type="entry name" value="ATP-grasp fold, A domain"/>
    <property type="match status" value="1"/>
</dbReference>